<evidence type="ECO:0000313" key="9">
    <source>
        <dbReference type="Proteomes" id="UP000663865"/>
    </source>
</evidence>
<feature type="region of interest" description="Disordered" evidence="5">
    <location>
        <begin position="144"/>
        <end position="200"/>
    </location>
</feature>
<dbReference type="Proteomes" id="UP000663838">
    <property type="component" value="Unassembled WGS sequence"/>
</dbReference>
<dbReference type="Pfam" id="PF13639">
    <property type="entry name" value="zf-RING_2"/>
    <property type="match status" value="1"/>
</dbReference>
<feature type="compositionally biased region" description="Polar residues" evidence="5">
    <location>
        <begin position="159"/>
        <end position="180"/>
    </location>
</feature>
<evidence type="ECO:0000256" key="4">
    <source>
        <dbReference type="PROSITE-ProRule" id="PRU00175"/>
    </source>
</evidence>
<dbReference type="PANTHER" id="PTHR45931">
    <property type="entry name" value="SI:CH211-59O9.10"/>
    <property type="match status" value="1"/>
</dbReference>
<sequence>MAASRNPFQSLIRDPDDDDGSLDSIYLHNASFNVDRPLVNSDIVANTNDPDDDSIAQQHQDRPFYRNLMNVIDPSLEPWILHNTRAQQEIDSDAAIAVQLQEQEYGKLSMTSFPPYYQQNSNNTSNSMNSLVARDAAYAAHLQAEENQKQQKKRDQQRISNSATNQNNRPSAAATSQMPSFVTPPNPSPTPGRNHSRFTDNFDLFTPVRISHYNGSRGANPFRGNGRGRGRGRGLGHIENHNNDFGPDDYENLLELDQTDNKIALTNDQINRLPTERFCPLPNANPEENKCSICMDNYEKNQTLRRLSCLHRYHKDCIDNWLKKSNLCPICRTASLK</sequence>
<name>A0A817VHI8_9BILA</name>
<dbReference type="InterPro" id="IPR001841">
    <property type="entry name" value="Znf_RING"/>
</dbReference>
<keyword evidence="2 4" id="KW-0863">Zinc-finger</keyword>
<dbReference type="Proteomes" id="UP000663865">
    <property type="component" value="Unassembled WGS sequence"/>
</dbReference>
<evidence type="ECO:0000313" key="7">
    <source>
        <dbReference type="EMBL" id="CAF3341976.1"/>
    </source>
</evidence>
<comment type="caution">
    <text evidence="7">The sequence shown here is derived from an EMBL/GenBank/DDBJ whole genome shotgun (WGS) entry which is preliminary data.</text>
</comment>
<reference evidence="7" key="1">
    <citation type="submission" date="2021-02" db="EMBL/GenBank/DDBJ databases">
        <authorList>
            <person name="Nowell W R."/>
        </authorList>
    </citation>
    <scope>NUCLEOTIDE SEQUENCE</scope>
</reference>
<dbReference type="SMART" id="SM00184">
    <property type="entry name" value="RING"/>
    <property type="match status" value="1"/>
</dbReference>
<dbReference type="EMBL" id="CAJNYV010000096">
    <property type="protein sequence ID" value="CAF3341976.1"/>
    <property type="molecule type" value="Genomic_DNA"/>
</dbReference>
<protein>
    <recommendedName>
        <fullName evidence="6">RING-type domain-containing protein</fullName>
    </recommendedName>
</protein>
<dbReference type="PANTHER" id="PTHR45931:SF3">
    <property type="entry name" value="RING ZINC FINGER-CONTAINING PROTEIN"/>
    <property type="match status" value="1"/>
</dbReference>
<evidence type="ECO:0000259" key="6">
    <source>
        <dbReference type="PROSITE" id="PS50089"/>
    </source>
</evidence>
<proteinExistence type="predicted"/>
<evidence type="ECO:0000256" key="2">
    <source>
        <dbReference type="ARBA" id="ARBA00022771"/>
    </source>
</evidence>
<dbReference type="GO" id="GO:0005634">
    <property type="term" value="C:nucleus"/>
    <property type="evidence" value="ECO:0007669"/>
    <property type="project" value="TreeGrafter"/>
</dbReference>
<dbReference type="Gene3D" id="3.30.40.10">
    <property type="entry name" value="Zinc/RING finger domain, C3HC4 (zinc finger)"/>
    <property type="match status" value="1"/>
</dbReference>
<organism evidence="7 9">
    <name type="scientific">Rotaria socialis</name>
    <dbReference type="NCBI Taxonomy" id="392032"/>
    <lineage>
        <taxon>Eukaryota</taxon>
        <taxon>Metazoa</taxon>
        <taxon>Spiralia</taxon>
        <taxon>Gnathifera</taxon>
        <taxon>Rotifera</taxon>
        <taxon>Eurotatoria</taxon>
        <taxon>Bdelloidea</taxon>
        <taxon>Philodinida</taxon>
        <taxon>Philodinidae</taxon>
        <taxon>Rotaria</taxon>
    </lineage>
</organism>
<keyword evidence="3" id="KW-0862">Zinc</keyword>
<dbReference type="PROSITE" id="PS50089">
    <property type="entry name" value="ZF_RING_2"/>
    <property type="match status" value="1"/>
</dbReference>
<dbReference type="GO" id="GO:0061630">
    <property type="term" value="F:ubiquitin protein ligase activity"/>
    <property type="evidence" value="ECO:0007669"/>
    <property type="project" value="TreeGrafter"/>
</dbReference>
<dbReference type="EMBL" id="CAJOBS010000690">
    <property type="protein sequence ID" value="CAF4625859.1"/>
    <property type="molecule type" value="Genomic_DNA"/>
</dbReference>
<gene>
    <name evidence="7" type="ORF">KIK155_LOCUS2795</name>
    <name evidence="8" type="ORF">TOA249_LOCUS12273</name>
</gene>
<evidence type="ECO:0000256" key="3">
    <source>
        <dbReference type="ARBA" id="ARBA00022833"/>
    </source>
</evidence>
<evidence type="ECO:0000313" key="8">
    <source>
        <dbReference type="EMBL" id="CAF4625859.1"/>
    </source>
</evidence>
<dbReference type="SUPFAM" id="SSF57850">
    <property type="entry name" value="RING/U-box"/>
    <property type="match status" value="1"/>
</dbReference>
<dbReference type="CDD" id="cd16454">
    <property type="entry name" value="RING-H2_PA-TM-RING"/>
    <property type="match status" value="1"/>
</dbReference>
<feature type="domain" description="RING-type" evidence="6">
    <location>
        <begin position="291"/>
        <end position="332"/>
    </location>
</feature>
<dbReference type="GO" id="GO:0006511">
    <property type="term" value="P:ubiquitin-dependent protein catabolic process"/>
    <property type="evidence" value="ECO:0007669"/>
    <property type="project" value="TreeGrafter"/>
</dbReference>
<dbReference type="AlphaFoldDB" id="A0A817VHI8"/>
<dbReference type="InterPro" id="IPR051834">
    <property type="entry name" value="RING_finger_E3_ligase"/>
</dbReference>
<evidence type="ECO:0000256" key="1">
    <source>
        <dbReference type="ARBA" id="ARBA00022723"/>
    </source>
</evidence>
<dbReference type="GO" id="GO:0008270">
    <property type="term" value="F:zinc ion binding"/>
    <property type="evidence" value="ECO:0007669"/>
    <property type="project" value="UniProtKB-KW"/>
</dbReference>
<feature type="compositionally biased region" description="Basic and acidic residues" evidence="5">
    <location>
        <begin position="144"/>
        <end position="157"/>
    </location>
</feature>
<accession>A0A817VHI8</accession>
<evidence type="ECO:0000256" key="5">
    <source>
        <dbReference type="SAM" id="MobiDB-lite"/>
    </source>
</evidence>
<dbReference type="InterPro" id="IPR013083">
    <property type="entry name" value="Znf_RING/FYVE/PHD"/>
</dbReference>
<keyword evidence="1" id="KW-0479">Metal-binding</keyword>